<dbReference type="SMART" id="SM00645">
    <property type="entry name" value="Pept_C1"/>
    <property type="match status" value="1"/>
</dbReference>
<dbReference type="InterPro" id="IPR025660">
    <property type="entry name" value="Pept_his_AS"/>
</dbReference>
<feature type="domain" description="Peptidase C1A papain C-terminal" evidence="8">
    <location>
        <begin position="108"/>
        <end position="326"/>
    </location>
</feature>
<name>A0A5A8DB62_CAFRO</name>
<sequence>MRVIAGILALAAAASAMTLNHERIFGDWKRQFGRAYGTTEEETMRFNVFRQNAAKVVAHNSKGLSWTMGLNQFADLTEEEFAAKYIGGFRPSTGAKNYELSHLRAVDLPSSIDWSTKGAVTPIKNQGQCGSCWAFSTTGSTEGISFISTGKLPSLSEQQLVDCSGSYGNQGCNGGLMDNAFQYIIANGGLCSEEAYPYEAQDGTCRSSSCKSVATISGYKDVPQDSDNAMMSAVAQQPVSVAIEADQSSFQFYTGGVLTSNNCGTALDHGVLVVGYGSESGSDFYKVKNSWGASWGLKGYILLGRGSSYNGGKGQCGVLMQPSYPTK</sequence>
<organism evidence="10 11">
    <name type="scientific">Cafeteria roenbergensis</name>
    <name type="common">Marine flagellate</name>
    <dbReference type="NCBI Taxonomy" id="33653"/>
    <lineage>
        <taxon>Eukaryota</taxon>
        <taxon>Sar</taxon>
        <taxon>Stramenopiles</taxon>
        <taxon>Bigyra</taxon>
        <taxon>Opalozoa</taxon>
        <taxon>Bicosoecida</taxon>
        <taxon>Cafeteriaceae</taxon>
        <taxon>Cafeteria</taxon>
    </lineage>
</organism>
<dbReference type="AlphaFoldDB" id="A0A5A8DB62"/>
<dbReference type="GO" id="GO:0008234">
    <property type="term" value="F:cysteine-type peptidase activity"/>
    <property type="evidence" value="ECO:0007669"/>
    <property type="project" value="InterPro"/>
</dbReference>
<dbReference type="SMART" id="SM00848">
    <property type="entry name" value="Inhibitor_I29"/>
    <property type="match status" value="1"/>
</dbReference>
<keyword evidence="5" id="KW-0865">Zymogen</keyword>
<accession>A0A5A8DB62</accession>
<dbReference type="InterPro" id="IPR038765">
    <property type="entry name" value="Papain-like_cys_pep_sf"/>
</dbReference>
<keyword evidence="6" id="KW-1015">Disulfide bond</keyword>
<evidence type="ECO:0000313" key="11">
    <source>
        <dbReference type="Proteomes" id="UP000325113"/>
    </source>
</evidence>
<protein>
    <recommendedName>
        <fullName evidence="12">Peptidase C1A papain C-terminal domain-containing protein</fullName>
    </recommendedName>
</protein>
<dbReference type="FunFam" id="3.90.70.10:FF:000067">
    <property type="entry name" value="Senescence-specific cysteine protease"/>
    <property type="match status" value="1"/>
</dbReference>
<dbReference type="InterPro" id="IPR000169">
    <property type="entry name" value="Pept_cys_AS"/>
</dbReference>
<dbReference type="PROSITE" id="PS00139">
    <property type="entry name" value="THIOL_PROTEASE_CYS"/>
    <property type="match status" value="1"/>
</dbReference>
<keyword evidence="4" id="KW-0378">Hydrolase</keyword>
<dbReference type="SUPFAM" id="SSF54001">
    <property type="entry name" value="Cysteine proteinases"/>
    <property type="match status" value="1"/>
</dbReference>
<evidence type="ECO:0008006" key="12">
    <source>
        <dbReference type="Google" id="ProtNLM"/>
    </source>
</evidence>
<keyword evidence="2" id="KW-0645">Protease</keyword>
<dbReference type="Pfam" id="PF00112">
    <property type="entry name" value="Peptidase_C1"/>
    <property type="match status" value="1"/>
</dbReference>
<dbReference type="Pfam" id="PF08246">
    <property type="entry name" value="Inhibitor_I29"/>
    <property type="match status" value="1"/>
</dbReference>
<dbReference type="InterPro" id="IPR013201">
    <property type="entry name" value="Prot_inhib_I29"/>
</dbReference>
<evidence type="ECO:0000256" key="5">
    <source>
        <dbReference type="ARBA" id="ARBA00023145"/>
    </source>
</evidence>
<evidence type="ECO:0000256" key="1">
    <source>
        <dbReference type="ARBA" id="ARBA00008455"/>
    </source>
</evidence>
<evidence type="ECO:0000259" key="9">
    <source>
        <dbReference type="SMART" id="SM00848"/>
    </source>
</evidence>
<dbReference type="GO" id="GO:0006508">
    <property type="term" value="P:proteolysis"/>
    <property type="evidence" value="ECO:0007669"/>
    <property type="project" value="UniProtKB-KW"/>
</dbReference>
<dbReference type="CDD" id="cd02248">
    <property type="entry name" value="Peptidase_C1A"/>
    <property type="match status" value="1"/>
</dbReference>
<dbReference type="PROSITE" id="PS00639">
    <property type="entry name" value="THIOL_PROTEASE_HIS"/>
    <property type="match status" value="1"/>
</dbReference>
<dbReference type="Gene3D" id="3.90.70.10">
    <property type="entry name" value="Cysteine proteinases"/>
    <property type="match status" value="1"/>
</dbReference>
<dbReference type="EMBL" id="VLTM01000035">
    <property type="protein sequence ID" value="KAA0161520.1"/>
    <property type="molecule type" value="Genomic_DNA"/>
</dbReference>
<gene>
    <name evidence="10" type="ORF">FNF31_03803</name>
</gene>
<comment type="similarity">
    <text evidence="1">Belongs to the peptidase C1 family.</text>
</comment>
<evidence type="ECO:0000313" key="10">
    <source>
        <dbReference type="EMBL" id="KAA0161520.1"/>
    </source>
</evidence>
<keyword evidence="3 7" id="KW-0732">Signal</keyword>
<feature type="chain" id="PRO_5022679147" description="Peptidase C1A papain C-terminal domain-containing protein" evidence="7">
    <location>
        <begin position="17"/>
        <end position="327"/>
    </location>
</feature>
<feature type="domain" description="Cathepsin propeptide inhibitor" evidence="9">
    <location>
        <begin position="25"/>
        <end position="81"/>
    </location>
</feature>
<evidence type="ECO:0000256" key="4">
    <source>
        <dbReference type="ARBA" id="ARBA00022801"/>
    </source>
</evidence>
<dbReference type="InterPro" id="IPR000668">
    <property type="entry name" value="Peptidase_C1A_C"/>
</dbReference>
<dbReference type="PRINTS" id="PR00705">
    <property type="entry name" value="PAPAIN"/>
</dbReference>
<dbReference type="Proteomes" id="UP000325113">
    <property type="component" value="Unassembled WGS sequence"/>
</dbReference>
<evidence type="ECO:0000256" key="2">
    <source>
        <dbReference type="ARBA" id="ARBA00022670"/>
    </source>
</evidence>
<dbReference type="InterPro" id="IPR013128">
    <property type="entry name" value="Peptidase_C1A"/>
</dbReference>
<comment type="caution">
    <text evidence="10">The sequence shown here is derived from an EMBL/GenBank/DDBJ whole genome shotgun (WGS) entry which is preliminary data.</text>
</comment>
<evidence type="ECO:0000256" key="3">
    <source>
        <dbReference type="ARBA" id="ARBA00022729"/>
    </source>
</evidence>
<reference evidence="10 11" key="1">
    <citation type="submission" date="2019-07" db="EMBL/GenBank/DDBJ databases">
        <title>Genomes of Cafeteria roenbergensis.</title>
        <authorList>
            <person name="Fischer M.G."/>
            <person name="Hackl T."/>
            <person name="Roman M."/>
        </authorList>
    </citation>
    <scope>NUCLEOTIDE SEQUENCE [LARGE SCALE GENOMIC DNA]</scope>
    <source>
        <strain evidence="10 11">Cflag</strain>
    </source>
</reference>
<evidence type="ECO:0000256" key="7">
    <source>
        <dbReference type="SAM" id="SignalP"/>
    </source>
</evidence>
<feature type="signal peptide" evidence="7">
    <location>
        <begin position="1"/>
        <end position="16"/>
    </location>
</feature>
<evidence type="ECO:0000259" key="8">
    <source>
        <dbReference type="SMART" id="SM00645"/>
    </source>
</evidence>
<dbReference type="InterPro" id="IPR039417">
    <property type="entry name" value="Peptidase_C1A_papain-like"/>
</dbReference>
<proteinExistence type="inferred from homology"/>
<evidence type="ECO:0000256" key="6">
    <source>
        <dbReference type="ARBA" id="ARBA00023157"/>
    </source>
</evidence>
<dbReference type="PANTHER" id="PTHR12411">
    <property type="entry name" value="CYSTEINE PROTEASE FAMILY C1-RELATED"/>
    <property type="match status" value="1"/>
</dbReference>